<evidence type="ECO:0000256" key="1">
    <source>
        <dbReference type="SAM" id="MobiDB-lite"/>
    </source>
</evidence>
<dbReference type="Pfam" id="PF19054">
    <property type="entry name" value="DUF5753"/>
    <property type="match status" value="1"/>
</dbReference>
<dbReference type="InterPro" id="IPR043917">
    <property type="entry name" value="DUF5753"/>
</dbReference>
<feature type="region of interest" description="Disordered" evidence="1">
    <location>
        <begin position="95"/>
        <end position="124"/>
    </location>
</feature>
<feature type="domain" description="DUF5753" evidence="2">
    <location>
        <begin position="30"/>
        <end position="92"/>
    </location>
</feature>
<proteinExistence type="predicted"/>
<reference evidence="4" key="1">
    <citation type="journal article" date="2019" name="Int. J. Syst. Evol. Microbiol.">
        <title>The Global Catalogue of Microorganisms (GCM) 10K type strain sequencing project: providing services to taxonomists for standard genome sequencing and annotation.</title>
        <authorList>
            <consortium name="The Broad Institute Genomics Platform"/>
            <consortium name="The Broad Institute Genome Sequencing Center for Infectious Disease"/>
            <person name="Wu L."/>
            <person name="Ma J."/>
        </authorList>
    </citation>
    <scope>NUCLEOTIDE SEQUENCE [LARGE SCALE GENOMIC DNA]</scope>
    <source>
        <strain evidence="4">JCM 17440</strain>
    </source>
</reference>
<protein>
    <recommendedName>
        <fullName evidence="2">DUF5753 domain-containing protein</fullName>
    </recommendedName>
</protein>
<accession>A0ABP8CAJ3</accession>
<name>A0ABP8CAJ3_9ACTN</name>
<organism evidence="3 4">
    <name type="scientific">Actinomadura meridiana</name>
    <dbReference type="NCBI Taxonomy" id="559626"/>
    <lineage>
        <taxon>Bacteria</taxon>
        <taxon>Bacillati</taxon>
        <taxon>Actinomycetota</taxon>
        <taxon>Actinomycetes</taxon>
        <taxon>Streptosporangiales</taxon>
        <taxon>Thermomonosporaceae</taxon>
        <taxon>Actinomadura</taxon>
    </lineage>
</organism>
<dbReference type="EMBL" id="BAABAS010000015">
    <property type="protein sequence ID" value="GAA4236599.1"/>
    <property type="molecule type" value="Genomic_DNA"/>
</dbReference>
<evidence type="ECO:0000313" key="4">
    <source>
        <dbReference type="Proteomes" id="UP001501710"/>
    </source>
</evidence>
<comment type="caution">
    <text evidence="3">The sequence shown here is derived from an EMBL/GenBank/DDBJ whole genome shotgun (WGS) entry which is preliminary data.</text>
</comment>
<evidence type="ECO:0000259" key="2">
    <source>
        <dbReference type="Pfam" id="PF19054"/>
    </source>
</evidence>
<dbReference type="Proteomes" id="UP001501710">
    <property type="component" value="Unassembled WGS sequence"/>
</dbReference>
<sequence>MWVPYSQLNRGGLEAAQKSVRQVYEELAVARSYQPKVIPGMAQTEAYTRAALTGVLVEQRVETQHPDEEVEAAVAERMDRQRLLSRPDARWFVGGQSKVADRSGRRNPLVASVGPGGPCRSRGS</sequence>
<keyword evidence="4" id="KW-1185">Reference proteome</keyword>
<gene>
    <name evidence="3" type="ORF">GCM10022254_46650</name>
</gene>
<evidence type="ECO:0000313" key="3">
    <source>
        <dbReference type="EMBL" id="GAA4236599.1"/>
    </source>
</evidence>